<keyword evidence="3" id="KW-1185">Reference proteome</keyword>
<evidence type="ECO:0000313" key="2">
    <source>
        <dbReference type="EMBL" id="KAJ7688686.1"/>
    </source>
</evidence>
<proteinExistence type="predicted"/>
<name>A0AAD7DDE7_MYCRO</name>
<dbReference type="Proteomes" id="UP001221757">
    <property type="component" value="Unassembled WGS sequence"/>
</dbReference>
<comment type="caution">
    <text evidence="2">The sequence shown here is derived from an EMBL/GenBank/DDBJ whole genome shotgun (WGS) entry which is preliminary data.</text>
</comment>
<sequence>MYIGALNIGTTGTYLRVPARFLRIPSECALSCPVELEALRNSDSEVPYARSFEFRMCFILSCPVEARRNSTEGYSTAVGVPASPDINCEARIDISLSFAYLGVSGVDASSGRFGARAPGIGCLSALAIAPGTPRSGRPRPRSRAITVSPVPVPGARSE</sequence>
<evidence type="ECO:0000313" key="3">
    <source>
        <dbReference type="Proteomes" id="UP001221757"/>
    </source>
</evidence>
<reference evidence="2" key="1">
    <citation type="submission" date="2023-03" db="EMBL/GenBank/DDBJ databases">
        <title>Massive genome expansion in bonnet fungi (Mycena s.s.) driven by repeated elements and novel gene families across ecological guilds.</title>
        <authorList>
            <consortium name="Lawrence Berkeley National Laboratory"/>
            <person name="Harder C.B."/>
            <person name="Miyauchi S."/>
            <person name="Viragh M."/>
            <person name="Kuo A."/>
            <person name="Thoen E."/>
            <person name="Andreopoulos B."/>
            <person name="Lu D."/>
            <person name="Skrede I."/>
            <person name="Drula E."/>
            <person name="Henrissat B."/>
            <person name="Morin E."/>
            <person name="Kohler A."/>
            <person name="Barry K."/>
            <person name="LaButti K."/>
            <person name="Morin E."/>
            <person name="Salamov A."/>
            <person name="Lipzen A."/>
            <person name="Mereny Z."/>
            <person name="Hegedus B."/>
            <person name="Baldrian P."/>
            <person name="Stursova M."/>
            <person name="Weitz H."/>
            <person name="Taylor A."/>
            <person name="Grigoriev I.V."/>
            <person name="Nagy L.G."/>
            <person name="Martin F."/>
            <person name="Kauserud H."/>
        </authorList>
    </citation>
    <scope>NUCLEOTIDE SEQUENCE</scope>
    <source>
        <strain evidence="2">CBHHK067</strain>
    </source>
</reference>
<dbReference type="EMBL" id="JARKIE010000077">
    <property type="protein sequence ID" value="KAJ7688686.1"/>
    <property type="molecule type" value="Genomic_DNA"/>
</dbReference>
<protein>
    <submittedName>
        <fullName evidence="2">Uncharacterized protein</fullName>
    </submittedName>
</protein>
<feature type="region of interest" description="Disordered" evidence="1">
    <location>
        <begin position="131"/>
        <end position="158"/>
    </location>
</feature>
<accession>A0AAD7DDE7</accession>
<evidence type="ECO:0000256" key="1">
    <source>
        <dbReference type="SAM" id="MobiDB-lite"/>
    </source>
</evidence>
<organism evidence="2 3">
    <name type="scientific">Mycena rosella</name>
    <name type="common">Pink bonnet</name>
    <name type="synonym">Agaricus rosellus</name>
    <dbReference type="NCBI Taxonomy" id="1033263"/>
    <lineage>
        <taxon>Eukaryota</taxon>
        <taxon>Fungi</taxon>
        <taxon>Dikarya</taxon>
        <taxon>Basidiomycota</taxon>
        <taxon>Agaricomycotina</taxon>
        <taxon>Agaricomycetes</taxon>
        <taxon>Agaricomycetidae</taxon>
        <taxon>Agaricales</taxon>
        <taxon>Marasmiineae</taxon>
        <taxon>Mycenaceae</taxon>
        <taxon>Mycena</taxon>
    </lineage>
</organism>
<gene>
    <name evidence="2" type="ORF">B0H17DRAFT_1135451</name>
</gene>
<dbReference type="AlphaFoldDB" id="A0AAD7DDE7"/>